<keyword evidence="8" id="KW-1185">Reference proteome</keyword>
<feature type="region of interest" description="Disordered" evidence="6">
    <location>
        <begin position="153"/>
        <end position="215"/>
    </location>
</feature>
<gene>
    <name evidence="7" type="ORF">PGT21_019418</name>
</gene>
<dbReference type="AlphaFoldDB" id="A0A5B0Q694"/>
<organism evidence="7 8">
    <name type="scientific">Puccinia graminis f. sp. tritici</name>
    <dbReference type="NCBI Taxonomy" id="56615"/>
    <lineage>
        <taxon>Eukaryota</taxon>
        <taxon>Fungi</taxon>
        <taxon>Dikarya</taxon>
        <taxon>Basidiomycota</taxon>
        <taxon>Pucciniomycotina</taxon>
        <taxon>Pucciniomycetes</taxon>
        <taxon>Pucciniales</taxon>
        <taxon>Pucciniaceae</taxon>
        <taxon>Puccinia</taxon>
    </lineage>
</organism>
<evidence type="ECO:0000256" key="5">
    <source>
        <dbReference type="ARBA" id="ARBA00023242"/>
    </source>
</evidence>
<dbReference type="PANTHER" id="PTHR31845:SF19">
    <property type="entry name" value="TRANSCRIPTION FACTOR DOMAIN-CONTAINING PROTEIN"/>
    <property type="match status" value="1"/>
</dbReference>
<accession>A0A5B0Q694</accession>
<dbReference type="Proteomes" id="UP000324748">
    <property type="component" value="Unassembled WGS sequence"/>
</dbReference>
<name>A0A5B0Q694_PUCGR</name>
<evidence type="ECO:0000256" key="1">
    <source>
        <dbReference type="ARBA" id="ARBA00004123"/>
    </source>
</evidence>
<feature type="compositionally biased region" description="Polar residues" evidence="6">
    <location>
        <begin position="195"/>
        <end position="204"/>
    </location>
</feature>
<evidence type="ECO:0000256" key="2">
    <source>
        <dbReference type="ARBA" id="ARBA00023015"/>
    </source>
</evidence>
<keyword evidence="5" id="KW-0539">Nucleus</keyword>
<feature type="compositionally biased region" description="Polar residues" evidence="6">
    <location>
        <begin position="168"/>
        <end position="177"/>
    </location>
</feature>
<keyword evidence="3" id="KW-0238">DNA-binding</keyword>
<evidence type="ECO:0008006" key="9">
    <source>
        <dbReference type="Google" id="ProtNLM"/>
    </source>
</evidence>
<dbReference type="GO" id="GO:0000976">
    <property type="term" value="F:transcription cis-regulatory region binding"/>
    <property type="evidence" value="ECO:0007669"/>
    <property type="project" value="TreeGrafter"/>
</dbReference>
<keyword evidence="4" id="KW-0804">Transcription</keyword>
<dbReference type="OrthoDB" id="2496004at2759"/>
<dbReference type="PANTHER" id="PTHR31845">
    <property type="entry name" value="FINGER DOMAIN PROTEIN, PUTATIVE-RELATED"/>
    <property type="match status" value="1"/>
</dbReference>
<proteinExistence type="predicted"/>
<comment type="subcellular location">
    <subcellularLocation>
        <location evidence="1">Nucleus</location>
    </subcellularLocation>
</comment>
<dbReference type="GO" id="GO:0000981">
    <property type="term" value="F:DNA-binding transcription factor activity, RNA polymerase II-specific"/>
    <property type="evidence" value="ECO:0007669"/>
    <property type="project" value="TreeGrafter"/>
</dbReference>
<dbReference type="GO" id="GO:0005634">
    <property type="term" value="C:nucleus"/>
    <property type="evidence" value="ECO:0007669"/>
    <property type="project" value="UniProtKB-SubCell"/>
</dbReference>
<dbReference type="EMBL" id="VSWC01000028">
    <property type="protein sequence ID" value="KAA1108617.1"/>
    <property type="molecule type" value="Genomic_DNA"/>
</dbReference>
<evidence type="ECO:0000313" key="8">
    <source>
        <dbReference type="Proteomes" id="UP000324748"/>
    </source>
</evidence>
<evidence type="ECO:0000313" key="7">
    <source>
        <dbReference type="EMBL" id="KAA1108617.1"/>
    </source>
</evidence>
<sequence>MQQSNPTPTPNLDELEVRGERIKERVDLNYSLAQELERSLDELDPQIQSLRQTSPTLTTFVQQPLAASAGYSMAPQPSKRLRCEIPPITPKTRPKIPVLAAKGYPLQKLSPDHDPTVPKAMAPVGLNPTSAQILDWPRRGDAAHRISFILNPNMNPAKENKRDLEPPSASSVNSQEADNPCSEESSRPSLHGLSDSFSTVSIPGSGTAAPIRLSGEDTDMEPKLMQMYCTTFFKRYSNRLTWSPTERASAESLKRASDLLLFAILSASDPKSTQPGMGSTYYQNALTMSRQTVFPEKNYNIHDLKGIMILAIYHGLHCVCPHFVSLCLTLKLHKVFVKLTDPNLRGEANEAELVEMGRTWLLVVIYSHFLCIFSRKLYLIGSPPEMICNHAKTLESSKFVQPCDRLINAHVNLVMVLALAQDKLDPRNYSGCMSERKEKHVLPEISLVMLELDQWATDWKFQCPQLFTTKSMGPRRFLQNAQQYVTLYIMHAAIWPCQDGRMIITNQRRYQWALDGCHHAQNILEAVLDLKDEIDANEEDDSQLCPDDLPLNIEYHKATLGLVTGYLLWISLIIPGHVNLESYLGLFRRLHGLKFKFSCEYIEIIEKSILSIHEILSLQAIHPDPHHGLPDLDHQQLSYKIGTSLQEKGCQLGPNELRLGWVGEYRTADRTFRMGDDMAKELDKLMTDTQFWFQLELE</sequence>
<evidence type="ECO:0000256" key="6">
    <source>
        <dbReference type="SAM" id="MobiDB-lite"/>
    </source>
</evidence>
<evidence type="ECO:0000256" key="3">
    <source>
        <dbReference type="ARBA" id="ARBA00023125"/>
    </source>
</evidence>
<reference evidence="7 8" key="1">
    <citation type="submission" date="2019-05" db="EMBL/GenBank/DDBJ databases">
        <title>Emergence of the Ug99 lineage of the wheat stem rust pathogen through somatic hybridization.</title>
        <authorList>
            <person name="Li F."/>
            <person name="Upadhyaya N.M."/>
            <person name="Sperschneider J."/>
            <person name="Matny O."/>
            <person name="Nguyen-Phuc H."/>
            <person name="Mago R."/>
            <person name="Raley C."/>
            <person name="Miller M.E."/>
            <person name="Silverstein K.A.T."/>
            <person name="Henningsen E."/>
            <person name="Hirsch C.D."/>
            <person name="Visser B."/>
            <person name="Pretorius Z.A."/>
            <person name="Steffenson B.J."/>
            <person name="Schwessinger B."/>
            <person name="Dodds P.N."/>
            <person name="Figueroa M."/>
        </authorList>
    </citation>
    <scope>NUCLEOTIDE SEQUENCE [LARGE SCALE GENOMIC DNA]</scope>
    <source>
        <strain evidence="7">21-0</strain>
    </source>
</reference>
<evidence type="ECO:0000256" key="4">
    <source>
        <dbReference type="ARBA" id="ARBA00023163"/>
    </source>
</evidence>
<protein>
    <recommendedName>
        <fullName evidence="9">Transcription factor domain-containing protein</fullName>
    </recommendedName>
</protein>
<keyword evidence="2" id="KW-0805">Transcription regulation</keyword>
<dbReference type="InterPro" id="IPR051089">
    <property type="entry name" value="prtT"/>
</dbReference>
<comment type="caution">
    <text evidence="7">The sequence shown here is derived from an EMBL/GenBank/DDBJ whole genome shotgun (WGS) entry which is preliminary data.</text>
</comment>